<name>A0A158D8B9_9BURK</name>
<dbReference type="STRING" id="1777143.AWB82_06403"/>
<organism evidence="1 2">
    <name type="scientific">Caballeronia glebae</name>
    <dbReference type="NCBI Taxonomy" id="1777143"/>
    <lineage>
        <taxon>Bacteria</taxon>
        <taxon>Pseudomonadati</taxon>
        <taxon>Pseudomonadota</taxon>
        <taxon>Betaproteobacteria</taxon>
        <taxon>Burkholderiales</taxon>
        <taxon>Burkholderiaceae</taxon>
        <taxon>Caballeronia</taxon>
    </lineage>
</organism>
<evidence type="ECO:0000313" key="2">
    <source>
        <dbReference type="Proteomes" id="UP000054596"/>
    </source>
</evidence>
<evidence type="ECO:0008006" key="3">
    <source>
        <dbReference type="Google" id="ProtNLM"/>
    </source>
</evidence>
<dbReference type="Proteomes" id="UP000054596">
    <property type="component" value="Unassembled WGS sequence"/>
</dbReference>
<dbReference type="Gene3D" id="3.40.1350.10">
    <property type="match status" value="1"/>
</dbReference>
<dbReference type="GO" id="GO:0003676">
    <property type="term" value="F:nucleic acid binding"/>
    <property type="evidence" value="ECO:0007669"/>
    <property type="project" value="InterPro"/>
</dbReference>
<dbReference type="EMBL" id="FCOJ02000073">
    <property type="protein sequence ID" value="SAK90818.1"/>
    <property type="molecule type" value="Genomic_DNA"/>
</dbReference>
<gene>
    <name evidence="1" type="ORF">AWB82_06403</name>
</gene>
<keyword evidence="2" id="KW-1185">Reference proteome</keyword>
<dbReference type="AlphaFoldDB" id="A0A158D8B9"/>
<comment type="caution">
    <text evidence="1">The sequence shown here is derived from an EMBL/GenBank/DDBJ whole genome shotgun (WGS) entry which is preliminary data.</text>
</comment>
<evidence type="ECO:0000313" key="1">
    <source>
        <dbReference type="EMBL" id="SAK90818.1"/>
    </source>
</evidence>
<dbReference type="InterPro" id="IPR011856">
    <property type="entry name" value="tRNA_endonuc-like_dom_sf"/>
</dbReference>
<proteinExistence type="predicted"/>
<protein>
    <recommendedName>
        <fullName evidence="3">Transposon Tn7 transposition protein TnsA</fullName>
    </recommendedName>
</protein>
<reference evidence="1" key="1">
    <citation type="submission" date="2016-01" db="EMBL/GenBank/DDBJ databases">
        <authorList>
            <person name="Peeters C."/>
        </authorList>
    </citation>
    <scope>NUCLEOTIDE SEQUENCE [LARGE SCALE GENOMIC DNA]</scope>
    <source>
        <strain evidence="1">LMG 29325</strain>
    </source>
</reference>
<sequence length="332" mass="37798">MAEKTLRIIGDCSQLPGSRAEGQRLRGTYVAAGHRPASISRWSLPIEKVELAEVISPLEYDPNDPASLRIRLLGGRPILSWPIVLPETDPRGVLSADSFECWKKASDSRKGIAGYHHSFKGMGKVACHSWLEARLLRWFEMCPFVVEIRTQYPQWNRAEFLEYCRAGCRYPENKLRTIDFMLRLCLPGLPYHIYHGVSVKPDAKLLDPKVIRRHEKEAAGLWEWDGTHEVMTELTVPAQETTNCERLLSYMGQASTEEIRLLAAPAADFGKALNKSEAKGPMDRVVGMVGARRQGWTLNESYRALGVAFFLGHLRWDHRYQVHPLEQMFLVK</sequence>
<accession>A0A158D8B9</accession>